<evidence type="ECO:0000256" key="7">
    <source>
        <dbReference type="SAM" id="Phobius"/>
    </source>
</evidence>
<dbReference type="EMBL" id="JBBCAQ010000037">
    <property type="protein sequence ID" value="KAK7573788.1"/>
    <property type="molecule type" value="Genomic_DNA"/>
</dbReference>
<feature type="transmembrane region" description="Helical" evidence="7">
    <location>
        <begin position="617"/>
        <end position="635"/>
    </location>
</feature>
<feature type="compositionally biased region" description="Low complexity" evidence="6">
    <location>
        <begin position="264"/>
        <end position="273"/>
    </location>
</feature>
<evidence type="ECO:0000256" key="1">
    <source>
        <dbReference type="ARBA" id="ARBA00004141"/>
    </source>
</evidence>
<feature type="transmembrane region" description="Helical" evidence="7">
    <location>
        <begin position="211"/>
        <end position="231"/>
    </location>
</feature>
<gene>
    <name evidence="8" type="ORF">V9T40_010979</name>
</gene>
<dbReference type="Proteomes" id="UP001367676">
    <property type="component" value="Unassembled WGS sequence"/>
</dbReference>
<organism evidence="8 9">
    <name type="scientific">Parthenolecanium corni</name>
    <dbReference type="NCBI Taxonomy" id="536013"/>
    <lineage>
        <taxon>Eukaryota</taxon>
        <taxon>Metazoa</taxon>
        <taxon>Ecdysozoa</taxon>
        <taxon>Arthropoda</taxon>
        <taxon>Hexapoda</taxon>
        <taxon>Insecta</taxon>
        <taxon>Pterygota</taxon>
        <taxon>Neoptera</taxon>
        <taxon>Paraneoptera</taxon>
        <taxon>Hemiptera</taxon>
        <taxon>Sternorrhyncha</taxon>
        <taxon>Coccoidea</taxon>
        <taxon>Coccidae</taxon>
        <taxon>Parthenolecanium</taxon>
    </lineage>
</organism>
<evidence type="ECO:0000256" key="5">
    <source>
        <dbReference type="ARBA" id="ARBA00023136"/>
    </source>
</evidence>
<dbReference type="PANTHER" id="PTHR21716">
    <property type="entry name" value="TRANSMEMBRANE PROTEIN"/>
    <property type="match status" value="1"/>
</dbReference>
<dbReference type="PANTHER" id="PTHR21716:SF4">
    <property type="entry name" value="TRANSMEMBRANE PROTEIN 245"/>
    <property type="match status" value="1"/>
</dbReference>
<feature type="transmembrane region" description="Helical" evidence="7">
    <location>
        <begin position="736"/>
        <end position="755"/>
    </location>
</feature>
<dbReference type="InterPro" id="IPR002549">
    <property type="entry name" value="AI-2E-like"/>
</dbReference>
<reference evidence="8 9" key="1">
    <citation type="submission" date="2024-03" db="EMBL/GenBank/DDBJ databases">
        <title>Adaptation during the transition from Ophiocordyceps entomopathogen to insect associate is accompanied by gene loss and intensified selection.</title>
        <authorList>
            <person name="Ward C.M."/>
            <person name="Onetto C.A."/>
            <person name="Borneman A.R."/>
        </authorList>
    </citation>
    <scope>NUCLEOTIDE SEQUENCE [LARGE SCALE GENOMIC DNA]</scope>
    <source>
        <strain evidence="8">AWRI1</strain>
        <tissue evidence="8">Single Adult Female</tissue>
    </source>
</reference>
<feature type="transmembrane region" description="Helical" evidence="7">
    <location>
        <begin position="321"/>
        <end position="339"/>
    </location>
</feature>
<name>A0AAN9T4L7_9HEMI</name>
<keyword evidence="9" id="KW-1185">Reference proteome</keyword>
<feature type="transmembrane region" description="Helical" evidence="7">
    <location>
        <begin position="238"/>
        <end position="255"/>
    </location>
</feature>
<feature type="transmembrane region" description="Helical" evidence="7">
    <location>
        <begin position="775"/>
        <end position="800"/>
    </location>
</feature>
<keyword evidence="4 7" id="KW-1133">Transmembrane helix</keyword>
<dbReference type="AlphaFoldDB" id="A0AAN9T4L7"/>
<feature type="transmembrane region" description="Helical" evidence="7">
    <location>
        <begin position="141"/>
        <end position="157"/>
    </location>
</feature>
<feature type="transmembrane region" description="Helical" evidence="7">
    <location>
        <begin position="704"/>
        <end position="729"/>
    </location>
</feature>
<accession>A0AAN9T4L7</accession>
<feature type="transmembrane region" description="Helical" evidence="7">
    <location>
        <begin position="419"/>
        <end position="439"/>
    </location>
</feature>
<feature type="transmembrane region" description="Helical" evidence="7">
    <location>
        <begin position="186"/>
        <end position="205"/>
    </location>
</feature>
<feature type="region of interest" description="Disordered" evidence="6">
    <location>
        <begin position="264"/>
        <end position="292"/>
    </location>
</feature>
<comment type="subcellular location">
    <subcellularLocation>
        <location evidence="1">Membrane</location>
        <topology evidence="1">Multi-pass membrane protein</topology>
    </subcellularLocation>
</comment>
<protein>
    <recommendedName>
        <fullName evidence="10">Transmembrane protein 245</fullName>
    </recommendedName>
</protein>
<dbReference type="GO" id="GO:0016020">
    <property type="term" value="C:membrane"/>
    <property type="evidence" value="ECO:0007669"/>
    <property type="project" value="UniProtKB-SubCell"/>
</dbReference>
<sequence>MCSSNDATVEMSKRTPEFTREFSFKEWFGKFNNGREDQSNEKIYKQAFYNVIGSFLLVVFSVASWGVFMILEPFLKPLLWALLCGSVLHPFKYRISKKLHNWIDFLDKPSIIHLFTDGICLPAYVFNTVTDSSAKFISNHVYGILTIVSVALIHLIVPHLSFSLMWTLFSLVSWVLLSLQRVCSSFLVVSTSVGCFSWFILFKWNAENKDLLTILSLFTWFTVLCYATSFINFLQLPLFLILITLLIAGFAYKYFDSTPEETSTDVAADTTSDQETNESDVSSKDAENSRKTISQRRKFTSQMSIIGLKPDDMNEHIGDQYLYWVGWGCAFVFLTKWWWTPYIVGLQVLFFFSKKLCYFVGVNLYVQEMLTYYVDSISSTVEHEKFQVLFPKPLSNSYKVLFLCKSKILKMLKEYCDTISTVLVILAVIIFIVIAAIFLTMQVYTEGMYLVKVSSKVVNDTLIFDQHFNSILPDNWQNQLDSAFENAYVYGRDVISKVVKKLLNGLSEDKVNEMERLLLELWDRIYQAWLVNTDGKVIGPKVTSDAVYEIWNSFTLNMKKTSELMSMNTIMQFVNNNMTTLSSAMRNVWDFTIDNVSLVLYLLEALLSIVFVSGFTVFTFFIDLVIFLTVLFYLLQSSSEVYKPVEIIAKVSPNYGNKLALAIERSVTEVFMVSSKLSLFYGLYTWFLHNLFQMHIVYVPTVTAAILAAVPMLPTYVVCIPGVLDLWLLQEDSLSALLLALLQFAPTNVVDAAIYEDIHGGHPYLTGLAMAGGVLYFGIEGAIIGPLILCFMLVIINFCASLMQEQTHASAVDADD</sequence>
<feature type="compositionally biased region" description="Basic and acidic residues" evidence="6">
    <location>
        <begin position="281"/>
        <end position="290"/>
    </location>
</feature>
<comment type="similarity">
    <text evidence="2">Belongs to the autoinducer-2 exporter (AI-2E) (TC 2.A.86) family.</text>
</comment>
<proteinExistence type="inferred from homology"/>
<keyword evidence="3 7" id="KW-0812">Transmembrane</keyword>
<evidence type="ECO:0000256" key="6">
    <source>
        <dbReference type="SAM" id="MobiDB-lite"/>
    </source>
</evidence>
<comment type="caution">
    <text evidence="8">The sequence shown here is derived from an EMBL/GenBank/DDBJ whole genome shotgun (WGS) entry which is preliminary data.</text>
</comment>
<evidence type="ECO:0000256" key="2">
    <source>
        <dbReference type="ARBA" id="ARBA00009773"/>
    </source>
</evidence>
<evidence type="ECO:0000313" key="8">
    <source>
        <dbReference type="EMBL" id="KAK7573788.1"/>
    </source>
</evidence>
<evidence type="ECO:0000313" key="9">
    <source>
        <dbReference type="Proteomes" id="UP001367676"/>
    </source>
</evidence>
<keyword evidence="5 7" id="KW-0472">Membrane</keyword>
<evidence type="ECO:0008006" key="10">
    <source>
        <dbReference type="Google" id="ProtNLM"/>
    </source>
</evidence>
<evidence type="ECO:0000256" key="4">
    <source>
        <dbReference type="ARBA" id="ARBA00022989"/>
    </source>
</evidence>
<feature type="transmembrane region" description="Helical" evidence="7">
    <location>
        <begin position="163"/>
        <end position="179"/>
    </location>
</feature>
<feature type="transmembrane region" description="Helical" evidence="7">
    <location>
        <begin position="47"/>
        <end position="68"/>
    </location>
</feature>
<evidence type="ECO:0000256" key="3">
    <source>
        <dbReference type="ARBA" id="ARBA00022692"/>
    </source>
</evidence>